<evidence type="ECO:0000256" key="13">
    <source>
        <dbReference type="ARBA" id="ARBA00061636"/>
    </source>
</evidence>
<dbReference type="InterPro" id="IPR039016">
    <property type="entry name" value="RECK"/>
</dbReference>
<keyword evidence="17" id="KW-1185">Reference proteome</keyword>
<gene>
    <name evidence="16" type="ORF">B7P43_G13715</name>
</gene>
<keyword evidence="6" id="KW-0732">Signal</keyword>
<dbReference type="GO" id="GO:0016055">
    <property type="term" value="P:Wnt signaling pathway"/>
    <property type="evidence" value="ECO:0007669"/>
    <property type="project" value="UniProtKB-KW"/>
</dbReference>
<organism evidence="16 17">
    <name type="scientific">Cryptotermes secundus</name>
    <dbReference type="NCBI Taxonomy" id="105785"/>
    <lineage>
        <taxon>Eukaryota</taxon>
        <taxon>Metazoa</taxon>
        <taxon>Ecdysozoa</taxon>
        <taxon>Arthropoda</taxon>
        <taxon>Hexapoda</taxon>
        <taxon>Insecta</taxon>
        <taxon>Pterygota</taxon>
        <taxon>Neoptera</taxon>
        <taxon>Polyneoptera</taxon>
        <taxon>Dictyoptera</taxon>
        <taxon>Blattodea</taxon>
        <taxon>Blattoidea</taxon>
        <taxon>Termitoidae</taxon>
        <taxon>Kalotermitidae</taxon>
        <taxon>Cryptotermitinae</taxon>
        <taxon>Cryptotermes</taxon>
    </lineage>
</organism>
<keyword evidence="5" id="KW-0646">Protease inhibitor</keyword>
<proteinExistence type="inferred from homology"/>
<dbReference type="InParanoid" id="A0A2J7Q5M1"/>
<evidence type="ECO:0000256" key="12">
    <source>
        <dbReference type="ARBA" id="ARBA00023288"/>
    </source>
</evidence>
<dbReference type="GO" id="GO:0098552">
    <property type="term" value="C:side of membrane"/>
    <property type="evidence" value="ECO:0007669"/>
    <property type="project" value="UniProtKB-KW"/>
</dbReference>
<dbReference type="SUPFAM" id="SSF100895">
    <property type="entry name" value="Kazal-type serine protease inhibitors"/>
    <property type="match status" value="3"/>
</dbReference>
<feature type="domain" description="Kazal-like" evidence="15">
    <location>
        <begin position="611"/>
        <end position="666"/>
    </location>
</feature>
<dbReference type="EMBL" id="NEVH01017557">
    <property type="protein sequence ID" value="PNF23882.1"/>
    <property type="molecule type" value="Genomic_DNA"/>
</dbReference>
<keyword evidence="3" id="KW-0336">GPI-anchor</keyword>
<keyword evidence="7" id="KW-0677">Repeat</keyword>
<keyword evidence="2" id="KW-1003">Cell membrane</keyword>
<evidence type="ECO:0000256" key="5">
    <source>
        <dbReference type="ARBA" id="ARBA00022690"/>
    </source>
</evidence>
<evidence type="ECO:0000256" key="4">
    <source>
        <dbReference type="ARBA" id="ARBA00022687"/>
    </source>
</evidence>
<dbReference type="InterPro" id="IPR056978">
    <property type="entry name" value="CC4_RECK"/>
</dbReference>
<evidence type="ECO:0000256" key="3">
    <source>
        <dbReference type="ARBA" id="ARBA00022622"/>
    </source>
</evidence>
<accession>A0A2J7Q5M1</accession>
<dbReference type="InterPro" id="IPR002350">
    <property type="entry name" value="Kazal_dom"/>
</dbReference>
<protein>
    <recommendedName>
        <fullName evidence="14">Reversion-inducing cysteine-rich protein with Kazal motifs</fullName>
    </recommendedName>
</protein>
<dbReference type="InterPro" id="IPR055110">
    <property type="entry name" value="RECK-like_N"/>
</dbReference>
<evidence type="ECO:0000256" key="10">
    <source>
        <dbReference type="ARBA" id="ARBA00023157"/>
    </source>
</evidence>
<evidence type="ECO:0000256" key="2">
    <source>
        <dbReference type="ARBA" id="ARBA00022475"/>
    </source>
</evidence>
<comment type="similarity">
    <text evidence="13">Belongs to the RECK family.</text>
</comment>
<dbReference type="Gene3D" id="3.30.60.30">
    <property type="match status" value="3"/>
</dbReference>
<dbReference type="GO" id="GO:0004867">
    <property type="term" value="F:serine-type endopeptidase inhibitor activity"/>
    <property type="evidence" value="ECO:0007669"/>
    <property type="project" value="UniProtKB-KW"/>
</dbReference>
<dbReference type="Pfam" id="PF23298">
    <property type="entry name" value="FZ_RECK"/>
    <property type="match status" value="1"/>
</dbReference>
<evidence type="ECO:0000256" key="1">
    <source>
        <dbReference type="ARBA" id="ARBA00004609"/>
    </source>
</evidence>
<keyword evidence="8" id="KW-0722">Serine protease inhibitor</keyword>
<comment type="caution">
    <text evidence="16">The sequence shown here is derived from an EMBL/GenBank/DDBJ whole genome shotgun (WGS) entry which is preliminary data.</text>
</comment>
<keyword evidence="11" id="KW-0325">Glycoprotein</keyword>
<keyword evidence="9" id="KW-0472">Membrane</keyword>
<evidence type="ECO:0000256" key="11">
    <source>
        <dbReference type="ARBA" id="ARBA00023180"/>
    </source>
</evidence>
<dbReference type="GO" id="GO:0008191">
    <property type="term" value="F:metalloendopeptidase inhibitor activity"/>
    <property type="evidence" value="ECO:0007669"/>
    <property type="project" value="InterPro"/>
</dbReference>
<dbReference type="Proteomes" id="UP000235965">
    <property type="component" value="Unassembled WGS sequence"/>
</dbReference>
<dbReference type="InterPro" id="IPR056979">
    <property type="entry name" value="FZ_RECK"/>
</dbReference>
<dbReference type="InterPro" id="IPR036058">
    <property type="entry name" value="Kazal_dom_sf"/>
</dbReference>
<evidence type="ECO:0000256" key="6">
    <source>
        <dbReference type="ARBA" id="ARBA00022729"/>
    </source>
</evidence>
<dbReference type="Pfam" id="PF25028">
    <property type="entry name" value="FnI_RECK"/>
    <property type="match status" value="1"/>
</dbReference>
<evidence type="ECO:0000256" key="9">
    <source>
        <dbReference type="ARBA" id="ARBA00023136"/>
    </source>
</evidence>
<dbReference type="Pfam" id="PF25027">
    <property type="entry name" value="EGF1_RECK"/>
    <property type="match status" value="1"/>
</dbReference>
<dbReference type="InterPro" id="IPR056976">
    <property type="entry name" value="EGF1_RECK"/>
</dbReference>
<evidence type="ECO:0000256" key="7">
    <source>
        <dbReference type="ARBA" id="ARBA00022737"/>
    </source>
</evidence>
<dbReference type="OrthoDB" id="5956770at2759"/>
<dbReference type="FunCoup" id="A0A2J7Q5M1">
    <property type="interactions" value="392"/>
</dbReference>
<keyword evidence="12" id="KW-0449">Lipoprotein</keyword>
<dbReference type="InterPro" id="IPR056977">
    <property type="entry name" value="FnI_RECK"/>
</dbReference>
<keyword evidence="10" id="KW-1015">Disulfide bond</keyword>
<evidence type="ECO:0000256" key="14">
    <source>
        <dbReference type="ARBA" id="ARBA00073829"/>
    </source>
</evidence>
<dbReference type="PROSITE" id="PS00282">
    <property type="entry name" value="KAZAL_1"/>
    <property type="match status" value="1"/>
</dbReference>
<reference evidence="16 17" key="1">
    <citation type="submission" date="2017-12" db="EMBL/GenBank/DDBJ databases">
        <title>Hemimetabolous genomes reveal molecular basis of termite eusociality.</title>
        <authorList>
            <person name="Harrison M.C."/>
            <person name="Jongepier E."/>
            <person name="Robertson H.M."/>
            <person name="Arning N."/>
            <person name="Bitard-Feildel T."/>
            <person name="Chao H."/>
            <person name="Childers C.P."/>
            <person name="Dinh H."/>
            <person name="Doddapaneni H."/>
            <person name="Dugan S."/>
            <person name="Gowin J."/>
            <person name="Greiner C."/>
            <person name="Han Y."/>
            <person name="Hu H."/>
            <person name="Hughes D.S.T."/>
            <person name="Huylmans A.-K."/>
            <person name="Kemena C."/>
            <person name="Kremer L.P.M."/>
            <person name="Lee S.L."/>
            <person name="Lopez-Ezquerra A."/>
            <person name="Mallet L."/>
            <person name="Monroy-Kuhn J.M."/>
            <person name="Moser A."/>
            <person name="Murali S.C."/>
            <person name="Muzny D.M."/>
            <person name="Otani S."/>
            <person name="Piulachs M.-D."/>
            <person name="Poelchau M."/>
            <person name="Qu J."/>
            <person name="Schaub F."/>
            <person name="Wada-Katsumata A."/>
            <person name="Worley K.C."/>
            <person name="Xie Q."/>
            <person name="Ylla G."/>
            <person name="Poulsen M."/>
            <person name="Gibbs R.A."/>
            <person name="Schal C."/>
            <person name="Richards S."/>
            <person name="Belles X."/>
            <person name="Korb J."/>
            <person name="Bornberg-Bauer E."/>
        </authorList>
    </citation>
    <scope>NUCLEOTIDE SEQUENCE [LARGE SCALE GENOMIC DNA]</scope>
    <source>
        <tissue evidence="16">Whole body</tissue>
    </source>
</reference>
<dbReference type="PANTHER" id="PTHR13487">
    <property type="entry name" value="SERINE PROTEASE INHIBITOR"/>
    <property type="match status" value="1"/>
</dbReference>
<dbReference type="GO" id="GO:0030198">
    <property type="term" value="P:extracellular matrix organization"/>
    <property type="evidence" value="ECO:0007669"/>
    <property type="project" value="TreeGrafter"/>
</dbReference>
<dbReference type="PANTHER" id="PTHR13487:SF3">
    <property type="entry name" value="REVERSION-INDUCING CYSTEINE-RICH PROTEIN WITH KAZAL MOTIFS"/>
    <property type="match status" value="1"/>
</dbReference>
<dbReference type="FunFam" id="3.30.60.30:FF:000011">
    <property type="entry name" value="reversion-inducing cysteine-rich protein with Kazal motifs isoform X1"/>
    <property type="match status" value="1"/>
</dbReference>
<keyword evidence="4" id="KW-0879">Wnt signaling pathway</keyword>
<dbReference type="AlphaFoldDB" id="A0A2J7Q5M1"/>
<dbReference type="Pfam" id="PF23332">
    <property type="entry name" value="CC4_RECK"/>
    <property type="match status" value="2"/>
</dbReference>
<evidence type="ECO:0000313" key="16">
    <source>
        <dbReference type="EMBL" id="PNF23882.1"/>
    </source>
</evidence>
<dbReference type="PROSITE" id="PS51465">
    <property type="entry name" value="KAZAL_2"/>
    <property type="match status" value="2"/>
</dbReference>
<dbReference type="STRING" id="105785.A0A2J7Q5M1"/>
<evidence type="ECO:0000256" key="8">
    <source>
        <dbReference type="ARBA" id="ARBA00022900"/>
    </source>
</evidence>
<dbReference type="CDD" id="cd00104">
    <property type="entry name" value="KAZAL_FS"/>
    <property type="match status" value="2"/>
</dbReference>
<feature type="domain" description="Kazal-like" evidence="15">
    <location>
        <begin position="541"/>
        <end position="587"/>
    </location>
</feature>
<evidence type="ECO:0000313" key="17">
    <source>
        <dbReference type="Proteomes" id="UP000235965"/>
    </source>
</evidence>
<dbReference type="Pfam" id="PF22961">
    <property type="entry name" value="RECK-like_N"/>
    <property type="match status" value="1"/>
</dbReference>
<dbReference type="SMART" id="SM00280">
    <property type="entry name" value="KAZAL"/>
    <property type="match status" value="3"/>
</dbReference>
<comment type="subcellular location">
    <subcellularLocation>
        <location evidence="1">Cell membrane</location>
        <topology evidence="1">Lipid-anchor</topology>
        <topology evidence="1">GPI-anchor</topology>
    </subcellularLocation>
</comment>
<sequence length="884" mass="96926">MNETLEEISRGESWSGRACCPLPQSEKCQHACVTAATRQDLVQSCRQSDELAFFTCLDRQEIGEECCGNAKTAECHQACRAIFRSQLTPSQEARSAVTESCSDQSPKVLQCVKNFTRVTPTTNPHKYLHCCDKAGKTQCRDSCRRILRIKTTGQEIVDSLQEGGCGPPLPHDKLWQCFLQSSESASGPATVEVSRIDRMGMDSAKLHCCSKAESPTCRRLCLKTFSNEWTRSWDEFDRECLSKLSEDSLFHCIDEVEEPCELGCEGLSYCTNFNNRPTELFRSCTRQADDAARYDVALWQQQGYLGLPGLQLPVRNISRCSPNMWKAVACALQIKPCHRHTHANRICREDCYELLSQCMDWSHMPAGQNAASLCSRLSPENSDMPCISLHPFLEPSDNPYMQPQDEVTSPCKGDPCNNSEVCSVNRNCAPGRPCPPYHCSPGCKLGEVSQYLVPQGSYVRIPLAAGQKGCLKICQCSAQGVVEHCQPMPCYPLDSCWLGNRKIEHGMWFYIDCNICSCYAGEITCRKKQCEVTSLGGLDPAYTSLPCNCPPHHVPVCGRNGNTYPSSCLARCAGLKDADFEFGSCSDKDPCDPNPCSDDKQCVPTRKVCLSMVHKSCPQYQCVDINTPCTNMLHDPVCDTDGQEHPNICYLIRYRKTLAYTGPCLVNCEGNGPVCGIDGETYLSDCAAYANQVSVDYWGPCMAVGSIGDQARPQCSDSAVKCLPLARPGCLGVTPPGACCPVCGGSLRLLYSQKQVDRALYALRGNAVSALTVGAVLQALERQVQVAECVVHGYLTVEMDLFVLVQAVGRNPPSELQMEACEREAEKLANLVQGASPRILSELSLSSLTTATVVHIPVRSSAGSVLPVYSILGVVLVCLRFAFS</sequence>
<dbReference type="GO" id="GO:0005886">
    <property type="term" value="C:plasma membrane"/>
    <property type="evidence" value="ECO:0007669"/>
    <property type="project" value="UniProtKB-SubCell"/>
</dbReference>
<dbReference type="Pfam" id="PF07648">
    <property type="entry name" value="Kazal_2"/>
    <property type="match status" value="3"/>
</dbReference>
<name>A0A2J7Q5M1_9NEOP</name>
<evidence type="ECO:0000259" key="15">
    <source>
        <dbReference type="PROSITE" id="PS51465"/>
    </source>
</evidence>